<dbReference type="Proteomes" id="UP000234300">
    <property type="component" value="Unassembled WGS sequence"/>
</dbReference>
<gene>
    <name evidence="1" type="ORF">BAURA86_03447</name>
</gene>
<evidence type="ECO:0000313" key="1">
    <source>
        <dbReference type="EMBL" id="SMY03743.1"/>
    </source>
</evidence>
<accession>A0A2H1KVC5</accession>
<dbReference type="RefSeq" id="WP_069601144.1">
    <property type="nucleotide sequence ID" value="NZ_CP017150.1"/>
</dbReference>
<evidence type="ECO:0000313" key="2">
    <source>
        <dbReference type="Proteomes" id="UP000234300"/>
    </source>
</evidence>
<name>A0A2H1KVC5_BREAU</name>
<dbReference type="AlphaFoldDB" id="A0A2H1KVC5"/>
<dbReference type="EMBL" id="FXZI01000016">
    <property type="protein sequence ID" value="SMY03743.1"/>
    <property type="molecule type" value="Genomic_DNA"/>
</dbReference>
<protein>
    <submittedName>
        <fullName evidence="1">Uncharacterized protein</fullName>
    </submittedName>
</protein>
<organism evidence="1 2">
    <name type="scientific">Brevibacterium aurantiacum</name>
    <dbReference type="NCBI Taxonomy" id="273384"/>
    <lineage>
        <taxon>Bacteria</taxon>
        <taxon>Bacillati</taxon>
        <taxon>Actinomycetota</taxon>
        <taxon>Actinomycetes</taxon>
        <taxon>Micrococcales</taxon>
        <taxon>Brevibacteriaceae</taxon>
        <taxon>Brevibacterium</taxon>
    </lineage>
</organism>
<reference evidence="1 2" key="1">
    <citation type="submission" date="2017-03" db="EMBL/GenBank/DDBJ databases">
        <authorList>
            <person name="Afonso C.L."/>
            <person name="Miller P.J."/>
            <person name="Scott M.A."/>
            <person name="Spackman E."/>
            <person name="Goraichik I."/>
            <person name="Dimitrov K.M."/>
            <person name="Suarez D.L."/>
            <person name="Swayne D.E."/>
        </authorList>
    </citation>
    <scope>NUCLEOTIDE SEQUENCE [LARGE SCALE GENOMIC DNA]</scope>
    <source>
        <strain evidence="2">8(6)</strain>
    </source>
</reference>
<sequence length="342" mass="36017">MTTYVLKEETALSVRGGPVTIHFDPAPQGAKIVASTSAGESTQLVKRLGTGVAILPTVDQTLTVGIESGVTSFERGTSVSVRLQIDSGLGRETDEIHVHAPLDISGAFQHPIFSISPDAEMLHVALIQDARRPSTVMSDLAEAARVSAVRQRGDSSGASAVKNFHIVLDGSASFKSAADAGLREVLEILTGIAGTFVDPESLSISIADRELSPIRKTGGDTAVDDAMSAFATHPLRSSFLPDVALRRQTESTLTVVVSDVYDHRISGPSAGVTDFAPVHQVILAPAQARTQTFDDSTMIINASLAETAGLDDQSRSAELDSIVRSLLATVARPPASEERPRS</sequence>
<proteinExistence type="predicted"/>